<dbReference type="EMBL" id="RHHR01000013">
    <property type="protein sequence ID" value="RNB74901.1"/>
    <property type="molecule type" value="Genomic_DNA"/>
</dbReference>
<dbReference type="RefSeq" id="WP_122908718.1">
    <property type="nucleotide sequence ID" value="NZ_CBCSBE010000005.1"/>
</dbReference>
<dbReference type="OrthoDB" id="581098at2"/>
<feature type="coiled-coil region" evidence="1">
    <location>
        <begin position="332"/>
        <end position="376"/>
    </location>
</feature>
<dbReference type="AlphaFoldDB" id="A0A3M8CH97"/>
<keyword evidence="2" id="KW-1133">Transmembrane helix</keyword>
<proteinExistence type="predicted"/>
<dbReference type="Pfam" id="PF04909">
    <property type="entry name" value="Amidohydro_2"/>
    <property type="match status" value="1"/>
</dbReference>
<accession>A0A3M8CH97</accession>
<keyword evidence="1" id="KW-0175">Coiled coil</keyword>
<dbReference type="InterPro" id="IPR032466">
    <property type="entry name" value="Metal_Hydrolase"/>
</dbReference>
<comment type="caution">
    <text evidence="4">The sequence shown here is derived from an EMBL/GenBank/DDBJ whole genome shotgun (WGS) entry which is preliminary data.</text>
</comment>
<evidence type="ECO:0000259" key="3">
    <source>
        <dbReference type="Pfam" id="PF04909"/>
    </source>
</evidence>
<keyword evidence="2" id="KW-0472">Membrane</keyword>
<organism evidence="4 5">
    <name type="scientific">Brevibacillus invocatus</name>
    <dbReference type="NCBI Taxonomy" id="173959"/>
    <lineage>
        <taxon>Bacteria</taxon>
        <taxon>Bacillati</taxon>
        <taxon>Bacillota</taxon>
        <taxon>Bacilli</taxon>
        <taxon>Bacillales</taxon>
        <taxon>Paenibacillaceae</taxon>
        <taxon>Brevibacillus</taxon>
    </lineage>
</organism>
<keyword evidence="2" id="KW-0812">Transmembrane</keyword>
<protein>
    <submittedName>
        <fullName evidence="4">Amidohydrolase</fullName>
    </submittedName>
</protein>
<dbReference type="GO" id="GO:0016787">
    <property type="term" value="F:hydrolase activity"/>
    <property type="evidence" value="ECO:0007669"/>
    <property type="project" value="UniProtKB-KW"/>
</dbReference>
<dbReference type="Proteomes" id="UP000282028">
    <property type="component" value="Unassembled WGS sequence"/>
</dbReference>
<evidence type="ECO:0000256" key="2">
    <source>
        <dbReference type="SAM" id="Phobius"/>
    </source>
</evidence>
<keyword evidence="5" id="KW-1185">Reference proteome</keyword>
<evidence type="ECO:0000313" key="5">
    <source>
        <dbReference type="Proteomes" id="UP000282028"/>
    </source>
</evidence>
<feature type="domain" description="Amidohydrolase-related" evidence="3">
    <location>
        <begin position="166"/>
        <end position="258"/>
    </location>
</feature>
<dbReference type="Gene3D" id="3.20.20.140">
    <property type="entry name" value="Metal-dependent hydrolases"/>
    <property type="match status" value="1"/>
</dbReference>
<feature type="transmembrane region" description="Helical" evidence="2">
    <location>
        <begin position="6"/>
        <end position="26"/>
    </location>
</feature>
<keyword evidence="4" id="KW-0378">Hydrolase</keyword>
<sequence length="380" mass="43034">MINKKWLLTGIGLFVGTAVVGLLNLVNKETDFESYVYKPDLTMVDVIKNARTKTTVGTLAEKYRDLKVIDVHSHDGPNIEFVKPIWDEFFIDKIAIFGKVSEPAAMGDDQKSWRAFLKSTERYYPFFSGFDMHSEEGIAMVRKNLEQGYMGVGEVIAASTYSDVVSKVAWKGKDALDGYLSDVYALCAEYKVPILLHIDPLASAQVSVLQEALQKHPDTNFILAHGNVGESTKQVEILKKLLESHDNLYIDFLAGYSVKSKSEMDRYIPLMEQFPSRFFLSTDSGYGLSSLAFAYEAIYEVIDRLTPEAAIKIAFENFEYLMENQPPTKTQIEKLNQLLDETKKSIEGLQVNKRMAAELIVELEREKRTKKQEKAMSPSR</sequence>
<evidence type="ECO:0000256" key="1">
    <source>
        <dbReference type="SAM" id="Coils"/>
    </source>
</evidence>
<dbReference type="SUPFAM" id="SSF51556">
    <property type="entry name" value="Metallo-dependent hydrolases"/>
    <property type="match status" value="1"/>
</dbReference>
<reference evidence="4 5" key="1">
    <citation type="submission" date="2018-10" db="EMBL/GenBank/DDBJ databases">
        <title>Phylogenomics of Brevibacillus.</title>
        <authorList>
            <person name="Dunlap C."/>
        </authorList>
    </citation>
    <scope>NUCLEOTIDE SEQUENCE [LARGE SCALE GENOMIC DNA]</scope>
    <source>
        <strain evidence="4 5">JCM 12215</strain>
    </source>
</reference>
<dbReference type="InterPro" id="IPR006680">
    <property type="entry name" value="Amidohydro-rel"/>
</dbReference>
<gene>
    <name evidence="4" type="ORF">EDM52_09270</name>
</gene>
<evidence type="ECO:0000313" key="4">
    <source>
        <dbReference type="EMBL" id="RNB74901.1"/>
    </source>
</evidence>
<name>A0A3M8CH97_9BACL</name>